<sequence>MEFYNNFIRTFNDLPDHTTLLVHSLSGCLLHCYGCHNYDEIIANKPKLYKTEQDLYDYLDKSGFLFDAIMFSGGEFLIDKIDDIIQLLTRVRKCFDGKIIVTTCGAYPNKLKQLIELHLVDGIHIDMKLPYHALDIKEDKEIFQAVIGISPNQKLITHFLESINIVLQHNSPYDQVRTVKYPILDQAFFDEIEQYITDQKTYWDSQVAYYLNEFLTV</sequence>
<dbReference type="Proteomes" id="UP001595880">
    <property type="component" value="Unassembled WGS sequence"/>
</dbReference>
<keyword evidence="1" id="KW-0949">S-adenosyl-L-methionine</keyword>
<evidence type="ECO:0000256" key="3">
    <source>
        <dbReference type="ARBA" id="ARBA00023004"/>
    </source>
</evidence>
<evidence type="ECO:0000256" key="1">
    <source>
        <dbReference type="ARBA" id="ARBA00022691"/>
    </source>
</evidence>
<dbReference type="InterPro" id="IPR058240">
    <property type="entry name" value="rSAM_sf"/>
</dbReference>
<dbReference type="SFLD" id="SFLDS00029">
    <property type="entry name" value="Radical_SAM"/>
    <property type="match status" value="1"/>
</dbReference>
<reference evidence="6" key="1">
    <citation type="journal article" date="2019" name="Int. J. Syst. Evol. Microbiol.">
        <title>The Global Catalogue of Microorganisms (GCM) 10K type strain sequencing project: providing services to taxonomists for standard genome sequencing and annotation.</title>
        <authorList>
            <consortium name="The Broad Institute Genomics Platform"/>
            <consortium name="The Broad Institute Genome Sequencing Center for Infectious Disease"/>
            <person name="Wu L."/>
            <person name="Ma J."/>
        </authorList>
    </citation>
    <scope>NUCLEOTIDE SEQUENCE [LARGE SCALE GENOMIC DNA]</scope>
    <source>
        <strain evidence="6">KACC 14058</strain>
    </source>
</reference>
<protein>
    <submittedName>
        <fullName evidence="5">4Fe-4S cluster-binding domain-containing protein</fullName>
    </submittedName>
</protein>
<keyword evidence="4" id="KW-0411">Iron-sulfur</keyword>
<evidence type="ECO:0000313" key="6">
    <source>
        <dbReference type="Proteomes" id="UP001595880"/>
    </source>
</evidence>
<evidence type="ECO:0000313" key="5">
    <source>
        <dbReference type="EMBL" id="MFC4389018.1"/>
    </source>
</evidence>
<keyword evidence="3" id="KW-0408">Iron</keyword>
<evidence type="ECO:0000256" key="4">
    <source>
        <dbReference type="ARBA" id="ARBA00023014"/>
    </source>
</evidence>
<gene>
    <name evidence="5" type="ORF">ACFOZ1_14540</name>
</gene>
<organism evidence="5 6">
    <name type="scientific">Gracilibacillus marinus</name>
    <dbReference type="NCBI Taxonomy" id="630535"/>
    <lineage>
        <taxon>Bacteria</taxon>
        <taxon>Bacillati</taxon>
        <taxon>Bacillota</taxon>
        <taxon>Bacilli</taxon>
        <taxon>Bacillales</taxon>
        <taxon>Bacillaceae</taxon>
        <taxon>Gracilibacillus</taxon>
    </lineage>
</organism>
<dbReference type="Gene3D" id="3.20.20.70">
    <property type="entry name" value="Aldolase class I"/>
    <property type="match status" value="1"/>
</dbReference>
<keyword evidence="6" id="KW-1185">Reference proteome</keyword>
<name>A0ABV8VWY2_9BACI</name>
<proteinExistence type="predicted"/>
<keyword evidence="2" id="KW-0479">Metal-binding</keyword>
<dbReference type="RefSeq" id="WP_390200462.1">
    <property type="nucleotide sequence ID" value="NZ_JBHSDV010000005.1"/>
</dbReference>
<dbReference type="InterPro" id="IPR013785">
    <property type="entry name" value="Aldolase_TIM"/>
</dbReference>
<dbReference type="SUPFAM" id="SSF102114">
    <property type="entry name" value="Radical SAM enzymes"/>
    <property type="match status" value="1"/>
</dbReference>
<accession>A0ABV8VWY2</accession>
<dbReference type="EMBL" id="JBHSDV010000005">
    <property type="protein sequence ID" value="MFC4389018.1"/>
    <property type="molecule type" value="Genomic_DNA"/>
</dbReference>
<comment type="caution">
    <text evidence="5">The sequence shown here is derived from an EMBL/GenBank/DDBJ whole genome shotgun (WGS) entry which is preliminary data.</text>
</comment>
<dbReference type="InterPro" id="IPR007197">
    <property type="entry name" value="rSAM"/>
</dbReference>
<evidence type="ECO:0000256" key="2">
    <source>
        <dbReference type="ARBA" id="ARBA00022723"/>
    </source>
</evidence>
<dbReference type="Pfam" id="PF13353">
    <property type="entry name" value="Fer4_12"/>
    <property type="match status" value="1"/>
</dbReference>